<organism evidence="2 3">
    <name type="scientific">Paramecium sonneborni</name>
    <dbReference type="NCBI Taxonomy" id="65129"/>
    <lineage>
        <taxon>Eukaryota</taxon>
        <taxon>Sar</taxon>
        <taxon>Alveolata</taxon>
        <taxon>Ciliophora</taxon>
        <taxon>Intramacronucleata</taxon>
        <taxon>Oligohymenophorea</taxon>
        <taxon>Peniculida</taxon>
        <taxon>Parameciidae</taxon>
        <taxon>Paramecium</taxon>
    </lineage>
</organism>
<accession>A0A8S1PRA2</accession>
<dbReference type="AlphaFoldDB" id="A0A8S1PRA2"/>
<keyword evidence="1" id="KW-0472">Membrane</keyword>
<keyword evidence="1" id="KW-0812">Transmembrane</keyword>
<dbReference type="EMBL" id="CAJJDN010000084">
    <property type="protein sequence ID" value="CAD8105464.1"/>
    <property type="molecule type" value="Genomic_DNA"/>
</dbReference>
<name>A0A8S1PRA2_9CILI</name>
<keyword evidence="1" id="KW-1133">Transmembrane helix</keyword>
<dbReference type="Proteomes" id="UP000692954">
    <property type="component" value="Unassembled WGS sequence"/>
</dbReference>
<proteinExistence type="predicted"/>
<sequence length="220" mass="26494">MMLSQQNQKVELIFLNYYPFFGSYLMQKFSQFLLSIIIFLNIQEKFNFKNFIFNETLESDQYYIFFHHFSLLQEVVTKDQRISRCSSKIAVLAINDIGNAQVVLIEFDQMQVFNKITIDQIIHNNKIHVNKESNKFGNSLKKKNSLFKEYLEIFDGEKPFKIFQLCKNQQRQEDRSYLLNPYCKQIMIRYDILIGFIKKMIDDNLHILLNFDKYLERQTI</sequence>
<feature type="transmembrane region" description="Helical" evidence="1">
    <location>
        <begin position="20"/>
        <end position="42"/>
    </location>
</feature>
<gene>
    <name evidence="2" type="ORF">PSON_ATCC_30995.1.T0840168</name>
</gene>
<evidence type="ECO:0000313" key="2">
    <source>
        <dbReference type="EMBL" id="CAD8105464.1"/>
    </source>
</evidence>
<reference evidence="2" key="1">
    <citation type="submission" date="2021-01" db="EMBL/GenBank/DDBJ databases">
        <authorList>
            <consortium name="Genoscope - CEA"/>
            <person name="William W."/>
        </authorList>
    </citation>
    <scope>NUCLEOTIDE SEQUENCE</scope>
</reference>
<evidence type="ECO:0000256" key="1">
    <source>
        <dbReference type="SAM" id="Phobius"/>
    </source>
</evidence>
<keyword evidence="3" id="KW-1185">Reference proteome</keyword>
<protein>
    <submittedName>
        <fullName evidence="2">Uncharacterized protein</fullName>
    </submittedName>
</protein>
<comment type="caution">
    <text evidence="2">The sequence shown here is derived from an EMBL/GenBank/DDBJ whole genome shotgun (WGS) entry which is preliminary data.</text>
</comment>
<evidence type="ECO:0000313" key="3">
    <source>
        <dbReference type="Proteomes" id="UP000692954"/>
    </source>
</evidence>